<keyword evidence="2" id="KW-1185">Reference proteome</keyword>
<evidence type="ECO:0000313" key="2">
    <source>
        <dbReference type="Proteomes" id="UP000027138"/>
    </source>
</evidence>
<dbReference type="Proteomes" id="UP000027138">
    <property type="component" value="Unassembled WGS sequence"/>
</dbReference>
<gene>
    <name evidence="1" type="ORF">JCGZ_24214</name>
</gene>
<dbReference type="OrthoDB" id="1750158at2759"/>
<dbReference type="AlphaFoldDB" id="A0A067L7V0"/>
<evidence type="ECO:0000313" key="1">
    <source>
        <dbReference type="EMBL" id="KDP43293.1"/>
    </source>
</evidence>
<sequence>MENNIRDPLLLPSGPITRSCAKRYGAAISSYVQDQVSQELHDQTFNKCCVELEGTPRLLILLEASVEGEARPGCARA</sequence>
<reference evidence="1 2" key="1">
    <citation type="journal article" date="2014" name="PLoS ONE">
        <title>Global Analysis of Gene Expression Profiles in Physic Nut (Jatropha curcas L.) Seedlings Exposed to Salt Stress.</title>
        <authorList>
            <person name="Zhang L."/>
            <person name="Zhang C."/>
            <person name="Wu P."/>
            <person name="Chen Y."/>
            <person name="Li M."/>
            <person name="Jiang H."/>
            <person name="Wu G."/>
        </authorList>
    </citation>
    <scope>NUCLEOTIDE SEQUENCE [LARGE SCALE GENOMIC DNA]</scope>
    <source>
        <strain evidence="2">cv. GZQX0401</strain>
        <tissue evidence="1">Young leaves</tissue>
    </source>
</reference>
<name>A0A067L7V0_JATCU</name>
<proteinExistence type="predicted"/>
<dbReference type="EMBL" id="KK914276">
    <property type="protein sequence ID" value="KDP43293.1"/>
    <property type="molecule type" value="Genomic_DNA"/>
</dbReference>
<organism evidence="1 2">
    <name type="scientific">Jatropha curcas</name>
    <name type="common">Barbados nut</name>
    <dbReference type="NCBI Taxonomy" id="180498"/>
    <lineage>
        <taxon>Eukaryota</taxon>
        <taxon>Viridiplantae</taxon>
        <taxon>Streptophyta</taxon>
        <taxon>Embryophyta</taxon>
        <taxon>Tracheophyta</taxon>
        <taxon>Spermatophyta</taxon>
        <taxon>Magnoliopsida</taxon>
        <taxon>eudicotyledons</taxon>
        <taxon>Gunneridae</taxon>
        <taxon>Pentapetalae</taxon>
        <taxon>rosids</taxon>
        <taxon>fabids</taxon>
        <taxon>Malpighiales</taxon>
        <taxon>Euphorbiaceae</taxon>
        <taxon>Crotonoideae</taxon>
        <taxon>Jatropheae</taxon>
        <taxon>Jatropha</taxon>
    </lineage>
</organism>
<accession>A0A067L7V0</accession>
<protein>
    <submittedName>
        <fullName evidence="1">Uncharacterized protein</fullName>
    </submittedName>
</protein>